<evidence type="ECO:0000313" key="5">
    <source>
        <dbReference type="EMBL" id="OWV32612.1"/>
    </source>
</evidence>
<dbReference type="Pfam" id="PF25973">
    <property type="entry name" value="BSH_CzcB"/>
    <property type="match status" value="1"/>
</dbReference>
<dbReference type="SUPFAM" id="SSF111369">
    <property type="entry name" value="HlyD-like secretion proteins"/>
    <property type="match status" value="1"/>
</dbReference>
<gene>
    <name evidence="5" type="ORF">B5C34_03525</name>
</gene>
<dbReference type="Proteomes" id="UP000198462">
    <property type="component" value="Unassembled WGS sequence"/>
</dbReference>
<organism evidence="5 6">
    <name type="scientific">Pacificimonas flava</name>
    <dbReference type="NCBI Taxonomy" id="1234595"/>
    <lineage>
        <taxon>Bacteria</taxon>
        <taxon>Pseudomonadati</taxon>
        <taxon>Pseudomonadota</taxon>
        <taxon>Alphaproteobacteria</taxon>
        <taxon>Sphingomonadales</taxon>
        <taxon>Sphingosinicellaceae</taxon>
        <taxon>Pacificimonas</taxon>
    </lineage>
</organism>
<comment type="caution">
    <text evidence="5">The sequence shown here is derived from an EMBL/GenBank/DDBJ whole genome shotgun (WGS) entry which is preliminary data.</text>
</comment>
<dbReference type="Gene3D" id="2.40.50.100">
    <property type="match status" value="1"/>
</dbReference>
<feature type="domain" description="Multidrug resistance protein MdtA-like C-terminal permuted SH3" evidence="3">
    <location>
        <begin position="332"/>
        <end position="383"/>
    </location>
</feature>
<sequence>MPNHPHPETRTEPGSASASNFTAASAAGLSPGLKKVGLLAGVIALGLAAGGIAMRSGAEHELAQEAAQATVPAVAIVEPQPASGDEALVLPGRLEAYNSAAIYPRVDGYVSRWTANIGDRVEEGALLAVIEAPEIEQELAQAKADYRAALANEELARTTADRWQEMRSSEWVSVQALDEKLGALAARQAETEAARAAVERLEVLHGYTRVRAPFAGVVTGRAVEVGALARAGSGAGAPFFTIADTHRMRIFVEVPQGVSSQVRPGMQAELSLPEYPARTFTATLVRDAGAVNAASGTVRVELETANPDGLLKPGAYAEVDLPVSGVAGAMQLPGSALIIGADGPTVAVVDRENHVAMRSVVLGRDQGSVVEIMSGLDAGARVVDSPPETLLPGDEVRIVAGMAAAPRKG</sequence>
<dbReference type="Gene3D" id="2.40.30.170">
    <property type="match status" value="1"/>
</dbReference>
<dbReference type="Pfam" id="PF25954">
    <property type="entry name" value="Beta-barrel_RND_2"/>
    <property type="match status" value="1"/>
</dbReference>
<accession>A0A219B2L6</accession>
<dbReference type="Gene3D" id="2.40.420.20">
    <property type="match status" value="1"/>
</dbReference>
<comment type="similarity">
    <text evidence="1">Belongs to the membrane fusion protein (MFP) (TC 8.A.1) family.</text>
</comment>
<dbReference type="Gene3D" id="1.10.287.470">
    <property type="entry name" value="Helix hairpin bin"/>
    <property type="match status" value="1"/>
</dbReference>
<proteinExistence type="inferred from homology"/>
<keyword evidence="6" id="KW-1185">Reference proteome</keyword>
<dbReference type="InterPro" id="IPR058792">
    <property type="entry name" value="Beta-barrel_RND_2"/>
</dbReference>
<dbReference type="InterPro" id="IPR006143">
    <property type="entry name" value="RND_pump_MFP"/>
</dbReference>
<dbReference type="PANTHER" id="PTHR30469:SF37">
    <property type="entry name" value="RAGD PROTEIN"/>
    <property type="match status" value="1"/>
</dbReference>
<dbReference type="RefSeq" id="WP_088711405.1">
    <property type="nucleotide sequence ID" value="NZ_NFZT01000001.1"/>
</dbReference>
<dbReference type="GO" id="GO:0015562">
    <property type="term" value="F:efflux transmembrane transporter activity"/>
    <property type="evidence" value="ECO:0007669"/>
    <property type="project" value="TreeGrafter"/>
</dbReference>
<evidence type="ECO:0000259" key="2">
    <source>
        <dbReference type="Pfam" id="PF25954"/>
    </source>
</evidence>
<evidence type="ECO:0000259" key="4">
    <source>
        <dbReference type="Pfam" id="PF25973"/>
    </source>
</evidence>
<dbReference type="NCBIfam" id="TIGR01730">
    <property type="entry name" value="RND_mfp"/>
    <property type="match status" value="1"/>
</dbReference>
<dbReference type="EMBL" id="NFZT01000001">
    <property type="protein sequence ID" value="OWV32612.1"/>
    <property type="molecule type" value="Genomic_DNA"/>
</dbReference>
<feature type="domain" description="CzcB-like barrel-sandwich hybrid" evidence="4">
    <location>
        <begin position="99"/>
        <end position="231"/>
    </location>
</feature>
<protein>
    <submittedName>
        <fullName evidence="5">Uncharacterized protein</fullName>
    </submittedName>
</protein>
<dbReference type="OrthoDB" id="9806939at2"/>
<evidence type="ECO:0000259" key="3">
    <source>
        <dbReference type="Pfam" id="PF25967"/>
    </source>
</evidence>
<dbReference type="GO" id="GO:1990281">
    <property type="term" value="C:efflux pump complex"/>
    <property type="evidence" value="ECO:0007669"/>
    <property type="project" value="TreeGrafter"/>
</dbReference>
<evidence type="ECO:0000313" key="6">
    <source>
        <dbReference type="Proteomes" id="UP000198462"/>
    </source>
</evidence>
<evidence type="ECO:0000256" key="1">
    <source>
        <dbReference type="ARBA" id="ARBA00009477"/>
    </source>
</evidence>
<dbReference type="PANTHER" id="PTHR30469">
    <property type="entry name" value="MULTIDRUG RESISTANCE PROTEIN MDTA"/>
    <property type="match status" value="1"/>
</dbReference>
<dbReference type="InterPro" id="IPR058647">
    <property type="entry name" value="BSH_CzcB-like"/>
</dbReference>
<dbReference type="InterPro" id="IPR058627">
    <property type="entry name" value="MdtA-like_C"/>
</dbReference>
<dbReference type="AlphaFoldDB" id="A0A219B2L6"/>
<name>A0A219B2L6_9SPHN</name>
<reference evidence="6" key="1">
    <citation type="submission" date="2017-05" db="EMBL/GenBank/DDBJ databases">
        <authorList>
            <person name="Lin X."/>
        </authorList>
    </citation>
    <scope>NUCLEOTIDE SEQUENCE [LARGE SCALE GENOMIC DNA]</scope>
    <source>
        <strain evidence="6">JLT2012</strain>
    </source>
</reference>
<feature type="domain" description="CusB-like beta-barrel" evidence="2">
    <location>
        <begin position="252"/>
        <end position="321"/>
    </location>
</feature>
<dbReference type="Pfam" id="PF25967">
    <property type="entry name" value="RND-MFP_C"/>
    <property type="match status" value="1"/>
</dbReference>